<proteinExistence type="predicted"/>
<feature type="region of interest" description="Disordered" evidence="1">
    <location>
        <begin position="39"/>
        <end position="61"/>
    </location>
</feature>
<keyword evidence="2" id="KW-0472">Membrane</keyword>
<evidence type="ECO:0000256" key="2">
    <source>
        <dbReference type="SAM" id="Phobius"/>
    </source>
</evidence>
<evidence type="ECO:0000313" key="3">
    <source>
        <dbReference type="EMBL" id="MPC62945.1"/>
    </source>
</evidence>
<protein>
    <submittedName>
        <fullName evidence="3">Uncharacterized protein</fullName>
    </submittedName>
</protein>
<dbReference type="AlphaFoldDB" id="A0A5B7GZZ5"/>
<keyword evidence="2" id="KW-1133">Transmembrane helix</keyword>
<feature type="transmembrane region" description="Helical" evidence="2">
    <location>
        <begin position="20"/>
        <end position="38"/>
    </location>
</feature>
<reference evidence="3 4" key="1">
    <citation type="submission" date="2019-05" db="EMBL/GenBank/DDBJ databases">
        <title>Another draft genome of Portunus trituberculatus and its Hox gene families provides insights of decapod evolution.</title>
        <authorList>
            <person name="Jeong J.-H."/>
            <person name="Song I."/>
            <person name="Kim S."/>
            <person name="Choi T."/>
            <person name="Kim D."/>
            <person name="Ryu S."/>
            <person name="Kim W."/>
        </authorList>
    </citation>
    <scope>NUCLEOTIDE SEQUENCE [LARGE SCALE GENOMIC DNA]</scope>
    <source>
        <tissue evidence="3">Muscle</tissue>
    </source>
</reference>
<evidence type="ECO:0000256" key="1">
    <source>
        <dbReference type="SAM" id="MobiDB-lite"/>
    </source>
</evidence>
<feature type="compositionally biased region" description="Basic residues" evidence="1">
    <location>
        <begin position="42"/>
        <end position="53"/>
    </location>
</feature>
<keyword evidence="4" id="KW-1185">Reference proteome</keyword>
<name>A0A5B7GZZ5_PORTR</name>
<sequence length="61" mass="6670">MSSHGIRKVAFEADLPCELYAGTAFTIASTIASLPALGRSSSLRKNKKKKRNNAKIIQHQN</sequence>
<keyword evidence="2" id="KW-0812">Transmembrane</keyword>
<comment type="caution">
    <text evidence="3">The sequence shown here is derived from an EMBL/GenBank/DDBJ whole genome shotgun (WGS) entry which is preliminary data.</text>
</comment>
<organism evidence="3 4">
    <name type="scientific">Portunus trituberculatus</name>
    <name type="common">Swimming crab</name>
    <name type="synonym">Neptunus trituberculatus</name>
    <dbReference type="NCBI Taxonomy" id="210409"/>
    <lineage>
        <taxon>Eukaryota</taxon>
        <taxon>Metazoa</taxon>
        <taxon>Ecdysozoa</taxon>
        <taxon>Arthropoda</taxon>
        <taxon>Crustacea</taxon>
        <taxon>Multicrustacea</taxon>
        <taxon>Malacostraca</taxon>
        <taxon>Eumalacostraca</taxon>
        <taxon>Eucarida</taxon>
        <taxon>Decapoda</taxon>
        <taxon>Pleocyemata</taxon>
        <taxon>Brachyura</taxon>
        <taxon>Eubrachyura</taxon>
        <taxon>Portunoidea</taxon>
        <taxon>Portunidae</taxon>
        <taxon>Portuninae</taxon>
        <taxon>Portunus</taxon>
    </lineage>
</organism>
<accession>A0A5B7GZZ5</accession>
<evidence type="ECO:0000313" key="4">
    <source>
        <dbReference type="Proteomes" id="UP000324222"/>
    </source>
</evidence>
<dbReference type="Proteomes" id="UP000324222">
    <property type="component" value="Unassembled WGS sequence"/>
</dbReference>
<dbReference type="EMBL" id="VSRR010020249">
    <property type="protein sequence ID" value="MPC62945.1"/>
    <property type="molecule type" value="Genomic_DNA"/>
</dbReference>
<gene>
    <name evidence="3" type="ORF">E2C01_057036</name>
</gene>